<comment type="caution">
    <text evidence="1">The sequence shown here is derived from an EMBL/GenBank/DDBJ whole genome shotgun (WGS) entry which is preliminary data.</text>
</comment>
<name>A0A5M8NW22_9BACT</name>
<evidence type="ECO:0000313" key="2">
    <source>
        <dbReference type="Proteomes" id="UP000324575"/>
    </source>
</evidence>
<sequence>MKRFYSPLFKGLFFLLFLSYFQTVSGIGEIQSWDARSFSLGKIHALSDALGNPARLSFSDQKAIGLNVWNRFAMNELNTVDVHLKYPNRWVDAGAKFSTFGYSDYRLSQLQGLFSKKIRPDLAMGIHLKFLHESSIVEESDQEELSAGFGLFYRLNEQINFAFSGENLLATFKTKQWEIHLGGNYQMLDHAALFLETSGGKETNFQVSVGFEYAIMQDFLLRSGYCSLGKTPSFGLGYQWNKWRVDVGFALHNVLGMSSVIGINYTL</sequence>
<gene>
    <name evidence="1" type="ORF">EZS26_002801</name>
</gene>
<dbReference type="SUPFAM" id="SSF56935">
    <property type="entry name" value="Porins"/>
    <property type="match status" value="1"/>
</dbReference>
<reference evidence="1 2" key="1">
    <citation type="submission" date="2019-03" db="EMBL/GenBank/DDBJ databases">
        <title>Single cell metagenomics reveals metabolic interactions within the superorganism composed of flagellate Streblomastix strix and complex community of Bacteroidetes bacteria on its surface.</title>
        <authorList>
            <person name="Treitli S.C."/>
            <person name="Kolisko M."/>
            <person name="Husnik F."/>
            <person name="Keeling P."/>
            <person name="Hampl V."/>
        </authorList>
    </citation>
    <scope>NUCLEOTIDE SEQUENCE [LARGE SCALE GENOMIC DNA]</scope>
    <source>
        <strain evidence="1">St1</strain>
    </source>
</reference>
<protein>
    <submittedName>
        <fullName evidence="1">Uncharacterized protein</fullName>
    </submittedName>
</protein>
<accession>A0A5M8NW22</accession>
<dbReference type="AlphaFoldDB" id="A0A5M8NW22"/>
<dbReference type="EMBL" id="SNRX01000031">
    <property type="protein sequence ID" value="KAA6301052.1"/>
    <property type="molecule type" value="Genomic_DNA"/>
</dbReference>
<dbReference type="Proteomes" id="UP000324575">
    <property type="component" value="Unassembled WGS sequence"/>
</dbReference>
<evidence type="ECO:0000313" key="1">
    <source>
        <dbReference type="EMBL" id="KAA6301052.1"/>
    </source>
</evidence>
<proteinExistence type="predicted"/>
<organism evidence="1 2">
    <name type="scientific">Candidatus Ordinivivax streblomastigis</name>
    <dbReference type="NCBI Taxonomy" id="2540710"/>
    <lineage>
        <taxon>Bacteria</taxon>
        <taxon>Pseudomonadati</taxon>
        <taxon>Bacteroidota</taxon>
        <taxon>Bacteroidia</taxon>
        <taxon>Bacteroidales</taxon>
        <taxon>Candidatus Ordinivivax</taxon>
    </lineage>
</organism>